<dbReference type="InterPro" id="IPR000832">
    <property type="entry name" value="GPCR_2_secretin-like"/>
</dbReference>
<name>A0AAV7JPH7_9METZ</name>
<evidence type="ECO:0000256" key="4">
    <source>
        <dbReference type="ARBA" id="ARBA00023136"/>
    </source>
</evidence>
<keyword evidence="5" id="KW-1015">Disulfide bond</keyword>
<feature type="transmembrane region" description="Helical" evidence="6">
    <location>
        <begin position="429"/>
        <end position="448"/>
    </location>
</feature>
<organism evidence="9 10">
    <name type="scientific">Oopsacas minuta</name>
    <dbReference type="NCBI Taxonomy" id="111878"/>
    <lineage>
        <taxon>Eukaryota</taxon>
        <taxon>Metazoa</taxon>
        <taxon>Porifera</taxon>
        <taxon>Hexactinellida</taxon>
        <taxon>Hexasterophora</taxon>
        <taxon>Lyssacinosida</taxon>
        <taxon>Leucopsacidae</taxon>
        <taxon>Oopsacas</taxon>
    </lineage>
</organism>
<dbReference type="Gene3D" id="1.20.1070.10">
    <property type="entry name" value="Rhodopsin 7-helix transmembrane proteins"/>
    <property type="match status" value="1"/>
</dbReference>
<dbReference type="InterPro" id="IPR057244">
    <property type="entry name" value="GAIN_B"/>
</dbReference>
<dbReference type="InterPro" id="IPR046338">
    <property type="entry name" value="GAIN_dom_sf"/>
</dbReference>
<dbReference type="InterPro" id="IPR000203">
    <property type="entry name" value="GPS"/>
</dbReference>
<evidence type="ECO:0000256" key="6">
    <source>
        <dbReference type="SAM" id="Phobius"/>
    </source>
</evidence>
<dbReference type="Proteomes" id="UP001165289">
    <property type="component" value="Unassembled WGS sequence"/>
</dbReference>
<dbReference type="PROSITE" id="PS50221">
    <property type="entry name" value="GAIN_B"/>
    <property type="match status" value="1"/>
</dbReference>
<dbReference type="PANTHER" id="PTHR12011:SF347">
    <property type="entry name" value="FI21270P1-RELATED"/>
    <property type="match status" value="1"/>
</dbReference>
<dbReference type="Pfam" id="PF00002">
    <property type="entry name" value="7tm_2"/>
    <property type="match status" value="1"/>
</dbReference>
<dbReference type="GO" id="GO:0004930">
    <property type="term" value="F:G protein-coupled receptor activity"/>
    <property type="evidence" value="ECO:0007669"/>
    <property type="project" value="InterPro"/>
</dbReference>
<keyword evidence="10" id="KW-1185">Reference proteome</keyword>
<feature type="domain" description="G-protein coupled receptors family 2 profile 2" evidence="8">
    <location>
        <begin position="205"/>
        <end position="453"/>
    </location>
</feature>
<dbReference type="GO" id="GO:0007166">
    <property type="term" value="P:cell surface receptor signaling pathway"/>
    <property type="evidence" value="ECO:0007669"/>
    <property type="project" value="InterPro"/>
</dbReference>
<keyword evidence="4 6" id="KW-0472">Membrane</keyword>
<dbReference type="Pfam" id="PF01825">
    <property type="entry name" value="GPS"/>
    <property type="match status" value="1"/>
</dbReference>
<sequence length="498" mass="56734">MAGNRTTLTSLVSNFELFSIVINQSVRMDNTISMENLALSYKHIVKPSSNDLLFQIDNSNYTIMNVKISEDLIRKANESCNEIVFTSIIFKTIKDLMPYVNLNKSEEIGNVPLISDVLSINTKNCINIIPPNSIQIEYTLKSNDTKFVCAFWNLTTNTWSIQGVRTRIEYLSYGNVKIICTPTHLTTFAILLTSNIPTKPDIILQTALSSVACSFSIVSLLASLICFITLYIRTRDSSENPFKQDNIFTIHINQCIALLFAILIFLFSSLAIGYRVPCSIIAGIQQYLWISVFGWFLCESIAIAWKIRFWDRGQRLWPFLVPLGWGLPFPVVIITVPITHDFYVDPDLGCWVTNTSQLQLISFILPILLIISVNIFLYIYSLVIIHRIKERLESGRRARKIIIGSLILLPLSAVPWIIGVFYVNKDTAVFGYMFVILVGIQGVFFFIIQVARSTVIQDYVFKWKDPDEVHSKFEKLQTFQSSTQELAMEQDDETTSKL</sequence>
<gene>
    <name evidence="9" type="ORF">LOD99_5733</name>
</gene>
<evidence type="ECO:0000259" key="7">
    <source>
        <dbReference type="PROSITE" id="PS50221"/>
    </source>
</evidence>
<feature type="transmembrane region" description="Helical" evidence="6">
    <location>
        <begin position="252"/>
        <end position="274"/>
    </location>
</feature>
<accession>A0AAV7JPH7</accession>
<evidence type="ECO:0000313" key="9">
    <source>
        <dbReference type="EMBL" id="KAI6650893.1"/>
    </source>
</evidence>
<comment type="subcellular location">
    <subcellularLocation>
        <location evidence="1">Membrane</location>
        <topology evidence="1">Multi-pass membrane protein</topology>
    </subcellularLocation>
</comment>
<feature type="transmembrane region" description="Helical" evidence="6">
    <location>
        <begin position="358"/>
        <end position="380"/>
    </location>
</feature>
<dbReference type="PRINTS" id="PR00249">
    <property type="entry name" value="GPCRSECRETIN"/>
</dbReference>
<dbReference type="EMBL" id="JAKMXF010000309">
    <property type="protein sequence ID" value="KAI6650893.1"/>
    <property type="molecule type" value="Genomic_DNA"/>
</dbReference>
<feature type="transmembrane region" description="Helical" evidence="6">
    <location>
        <begin position="401"/>
        <end position="423"/>
    </location>
</feature>
<dbReference type="Gene3D" id="2.60.220.50">
    <property type="match status" value="1"/>
</dbReference>
<evidence type="ECO:0000313" key="10">
    <source>
        <dbReference type="Proteomes" id="UP001165289"/>
    </source>
</evidence>
<dbReference type="InterPro" id="IPR017981">
    <property type="entry name" value="GPCR_2-like_7TM"/>
</dbReference>
<feature type="transmembrane region" description="Helical" evidence="6">
    <location>
        <begin position="286"/>
        <end position="305"/>
    </location>
</feature>
<keyword evidence="2 6" id="KW-0812">Transmembrane</keyword>
<comment type="caution">
    <text evidence="9">The sequence shown here is derived from an EMBL/GenBank/DDBJ whole genome shotgun (WGS) entry which is preliminary data.</text>
</comment>
<evidence type="ECO:0000256" key="3">
    <source>
        <dbReference type="ARBA" id="ARBA00022989"/>
    </source>
</evidence>
<evidence type="ECO:0000256" key="1">
    <source>
        <dbReference type="ARBA" id="ARBA00004141"/>
    </source>
</evidence>
<dbReference type="AlphaFoldDB" id="A0AAV7JPH7"/>
<feature type="domain" description="GAIN-B" evidence="7">
    <location>
        <begin position="43"/>
        <end position="198"/>
    </location>
</feature>
<feature type="transmembrane region" description="Helical" evidence="6">
    <location>
        <begin position="207"/>
        <end position="232"/>
    </location>
</feature>
<evidence type="ECO:0000256" key="5">
    <source>
        <dbReference type="ARBA" id="ARBA00023157"/>
    </source>
</evidence>
<dbReference type="PROSITE" id="PS50261">
    <property type="entry name" value="G_PROTEIN_RECEP_F2_4"/>
    <property type="match status" value="1"/>
</dbReference>
<dbReference type="GO" id="GO:0005886">
    <property type="term" value="C:plasma membrane"/>
    <property type="evidence" value="ECO:0007669"/>
    <property type="project" value="TreeGrafter"/>
</dbReference>
<evidence type="ECO:0000259" key="8">
    <source>
        <dbReference type="PROSITE" id="PS50261"/>
    </source>
</evidence>
<reference evidence="9 10" key="1">
    <citation type="journal article" date="2023" name="BMC Biol.">
        <title>The compact genome of the sponge Oopsacas minuta (Hexactinellida) is lacking key metazoan core genes.</title>
        <authorList>
            <person name="Santini S."/>
            <person name="Schenkelaars Q."/>
            <person name="Jourda C."/>
            <person name="Duchesne M."/>
            <person name="Belahbib H."/>
            <person name="Rocher C."/>
            <person name="Selva M."/>
            <person name="Riesgo A."/>
            <person name="Vervoort M."/>
            <person name="Leys S.P."/>
            <person name="Kodjabachian L."/>
            <person name="Le Bivic A."/>
            <person name="Borchiellini C."/>
            <person name="Claverie J.M."/>
            <person name="Renard E."/>
        </authorList>
    </citation>
    <scope>NUCLEOTIDE SEQUENCE [LARGE SCALE GENOMIC DNA]</scope>
    <source>
        <strain evidence="9">SPO-2</strain>
    </source>
</reference>
<keyword evidence="3 6" id="KW-1133">Transmembrane helix</keyword>
<feature type="transmembrane region" description="Helical" evidence="6">
    <location>
        <begin position="317"/>
        <end position="338"/>
    </location>
</feature>
<evidence type="ECO:0000256" key="2">
    <source>
        <dbReference type="ARBA" id="ARBA00022692"/>
    </source>
</evidence>
<protein>
    <submittedName>
        <fullName evidence="9">Fibrillin-2-like</fullName>
    </submittedName>
</protein>
<dbReference type="PANTHER" id="PTHR12011">
    <property type="entry name" value="ADHESION G-PROTEIN COUPLED RECEPTOR"/>
    <property type="match status" value="1"/>
</dbReference>
<proteinExistence type="predicted"/>